<dbReference type="InterPro" id="IPR036583">
    <property type="entry name" value="23S_rRNA_IVS_sf"/>
</dbReference>
<evidence type="ECO:0000313" key="2">
    <source>
        <dbReference type="EMBL" id="KKT57092.1"/>
    </source>
</evidence>
<proteinExistence type="predicted"/>
<evidence type="ECO:0000259" key="1">
    <source>
        <dbReference type="Pfam" id="PF22296"/>
    </source>
</evidence>
<reference evidence="2 3" key="1">
    <citation type="journal article" date="2015" name="Nature">
        <title>rRNA introns, odd ribosomes, and small enigmatic genomes across a large radiation of phyla.</title>
        <authorList>
            <person name="Brown C.T."/>
            <person name="Hug L.A."/>
            <person name="Thomas B.C."/>
            <person name="Sharon I."/>
            <person name="Castelle C.J."/>
            <person name="Singh A."/>
            <person name="Wilkins M.J."/>
            <person name="Williams K.H."/>
            <person name="Banfield J.F."/>
        </authorList>
    </citation>
    <scope>NUCLEOTIDE SEQUENCE [LARGE SCALE GENOMIC DNA]</scope>
</reference>
<comment type="caution">
    <text evidence="2">The sequence shown here is derived from an EMBL/GenBank/DDBJ whole genome shotgun (WGS) entry which is preliminary data.</text>
</comment>
<gene>
    <name evidence="2" type="ORF">UW49_C0008G0054</name>
</gene>
<dbReference type="Pfam" id="PF22296">
    <property type="entry name" value="bAvd"/>
    <property type="match status" value="1"/>
</dbReference>
<dbReference type="Gene3D" id="1.20.1440.60">
    <property type="entry name" value="23S rRNA-intervening sequence"/>
    <property type="match status" value="1"/>
</dbReference>
<dbReference type="AlphaFoldDB" id="A0A0G1KLE8"/>
<dbReference type="CDD" id="cd16376">
    <property type="entry name" value="Avd_like"/>
    <property type="match status" value="1"/>
</dbReference>
<dbReference type="SUPFAM" id="SSF158446">
    <property type="entry name" value="IVS-encoded protein-like"/>
    <property type="match status" value="1"/>
</dbReference>
<dbReference type="EMBL" id="LCIN01000008">
    <property type="protein sequence ID" value="KKT57092.1"/>
    <property type="molecule type" value="Genomic_DNA"/>
</dbReference>
<evidence type="ECO:0000313" key="3">
    <source>
        <dbReference type="Proteomes" id="UP000033977"/>
    </source>
</evidence>
<sequence>MDDFDIPIFKITYELYKEFYSYRNNVKKQDRHTLWQRCENITLDVLENLLWASQLSKAEKLPVLEKISIKLNFLRVFLRLCKEVKVIDANKYIKWQETVDEIGRQLGGWIRSTKSVK</sequence>
<accession>A0A0G1KLE8</accession>
<protein>
    <recommendedName>
        <fullName evidence="1">bAvd-like domain-containing protein</fullName>
    </recommendedName>
</protein>
<organism evidence="2 3">
    <name type="scientific">Candidatus Giovannonibacteria bacterium GW2011_GWB1_44_23</name>
    <dbReference type="NCBI Taxonomy" id="1618652"/>
    <lineage>
        <taxon>Bacteria</taxon>
        <taxon>Candidatus Giovannoniibacteriota</taxon>
    </lineage>
</organism>
<name>A0A0G1KLE8_9BACT</name>
<dbReference type="InterPro" id="IPR055360">
    <property type="entry name" value="bAvd"/>
</dbReference>
<feature type="domain" description="bAvd-like" evidence="1">
    <location>
        <begin position="12"/>
        <end position="112"/>
    </location>
</feature>
<dbReference type="Proteomes" id="UP000033977">
    <property type="component" value="Unassembled WGS sequence"/>
</dbReference>